<comment type="caution">
    <text evidence="2">The sequence shown here is derived from an EMBL/GenBank/DDBJ whole genome shotgun (WGS) entry which is preliminary data.</text>
</comment>
<dbReference type="PANTHER" id="PTHR36919:SF2">
    <property type="entry name" value="BLL6627 PROTEIN"/>
    <property type="match status" value="1"/>
</dbReference>
<dbReference type="AlphaFoldDB" id="A0A7K1XU69"/>
<proteinExistence type="predicted"/>
<evidence type="ECO:0000313" key="2">
    <source>
        <dbReference type="EMBL" id="MXV14561.1"/>
    </source>
</evidence>
<sequence>MNFKALVCFILLTRVFDSVQPPVREDRILGKWISAQKNVIVEVYRKNNDFKAKIVWFDDSDDPSRPMNVRLDHRNPDPVLQKRRVIGSEVLRGLAYNPQKDCWENGFIYDAKSGREWNSAVSLSGDDVLSVRGYWHVKLLGKTLTFKRVK</sequence>
<accession>A0A7K1XU69</accession>
<keyword evidence="3" id="KW-1185">Reference proteome</keyword>
<dbReference type="PANTHER" id="PTHR36919">
    <property type="entry name" value="BLR1215 PROTEIN"/>
    <property type="match status" value="1"/>
</dbReference>
<evidence type="ECO:0000313" key="3">
    <source>
        <dbReference type="Proteomes" id="UP000451233"/>
    </source>
</evidence>
<dbReference type="Gene3D" id="2.40.128.520">
    <property type="match status" value="1"/>
</dbReference>
<organism evidence="2 3">
    <name type="scientific">Hufsiella ginkgonis</name>
    <dbReference type="NCBI Taxonomy" id="2695274"/>
    <lineage>
        <taxon>Bacteria</taxon>
        <taxon>Pseudomonadati</taxon>
        <taxon>Bacteroidota</taxon>
        <taxon>Sphingobacteriia</taxon>
        <taxon>Sphingobacteriales</taxon>
        <taxon>Sphingobacteriaceae</taxon>
        <taxon>Hufsiella</taxon>
    </lineage>
</organism>
<protein>
    <submittedName>
        <fullName evidence="2">DUF2147 domain-containing protein</fullName>
    </submittedName>
</protein>
<feature type="domain" description="DUF2147" evidence="1">
    <location>
        <begin position="30"/>
        <end position="148"/>
    </location>
</feature>
<name>A0A7K1XU69_9SPHI</name>
<dbReference type="InterPro" id="IPR019223">
    <property type="entry name" value="DUF2147"/>
</dbReference>
<evidence type="ECO:0000259" key="1">
    <source>
        <dbReference type="Pfam" id="PF09917"/>
    </source>
</evidence>
<gene>
    <name evidence="2" type="ORF">GS398_04570</name>
</gene>
<dbReference type="Pfam" id="PF09917">
    <property type="entry name" value="DUF2147"/>
    <property type="match status" value="1"/>
</dbReference>
<dbReference type="RefSeq" id="WP_160905526.1">
    <property type="nucleotide sequence ID" value="NZ_WVHS01000001.1"/>
</dbReference>
<dbReference type="EMBL" id="WVHS01000001">
    <property type="protein sequence ID" value="MXV14561.1"/>
    <property type="molecule type" value="Genomic_DNA"/>
</dbReference>
<dbReference type="Proteomes" id="UP000451233">
    <property type="component" value="Unassembled WGS sequence"/>
</dbReference>
<reference evidence="2 3" key="1">
    <citation type="submission" date="2019-11" db="EMBL/GenBank/DDBJ databases">
        <title>Pedobacter sp. HMF7056 Genome sequencing and assembly.</title>
        <authorList>
            <person name="Kang H."/>
            <person name="Kim H."/>
            <person name="Joh K."/>
        </authorList>
    </citation>
    <scope>NUCLEOTIDE SEQUENCE [LARGE SCALE GENOMIC DNA]</scope>
    <source>
        <strain evidence="2 3">HMF7056</strain>
    </source>
</reference>